<proteinExistence type="predicted"/>
<protein>
    <submittedName>
        <fullName evidence="1">Uncharacterized protein</fullName>
    </submittedName>
</protein>
<dbReference type="AlphaFoldDB" id="A0A6A3BL46"/>
<evidence type="ECO:0000313" key="1">
    <source>
        <dbReference type="EMBL" id="KAE8716591.1"/>
    </source>
</evidence>
<keyword evidence="2" id="KW-1185">Reference proteome</keyword>
<comment type="caution">
    <text evidence="1">The sequence shown here is derived from an EMBL/GenBank/DDBJ whole genome shotgun (WGS) entry which is preliminary data.</text>
</comment>
<gene>
    <name evidence="1" type="ORF">F3Y22_tig00110114pilonHSYRG00371</name>
</gene>
<dbReference type="EMBL" id="VEPZ02000843">
    <property type="protein sequence ID" value="KAE8716591.1"/>
    <property type="molecule type" value="Genomic_DNA"/>
</dbReference>
<accession>A0A6A3BL46</accession>
<organism evidence="1 2">
    <name type="scientific">Hibiscus syriacus</name>
    <name type="common">Rose of Sharon</name>
    <dbReference type="NCBI Taxonomy" id="106335"/>
    <lineage>
        <taxon>Eukaryota</taxon>
        <taxon>Viridiplantae</taxon>
        <taxon>Streptophyta</taxon>
        <taxon>Embryophyta</taxon>
        <taxon>Tracheophyta</taxon>
        <taxon>Spermatophyta</taxon>
        <taxon>Magnoliopsida</taxon>
        <taxon>eudicotyledons</taxon>
        <taxon>Gunneridae</taxon>
        <taxon>Pentapetalae</taxon>
        <taxon>rosids</taxon>
        <taxon>malvids</taxon>
        <taxon>Malvales</taxon>
        <taxon>Malvaceae</taxon>
        <taxon>Malvoideae</taxon>
        <taxon>Hibiscus</taxon>
    </lineage>
</organism>
<evidence type="ECO:0000313" key="2">
    <source>
        <dbReference type="Proteomes" id="UP000436088"/>
    </source>
</evidence>
<sequence length="66" mass="7456">MQLSHGLAGKLLHGSRMTGNPLGAFRWAASRPGYNRSRQAYDMMVDILARVMRRFAGAGKWENEDF</sequence>
<name>A0A6A3BL46_HIBSY</name>
<dbReference type="Proteomes" id="UP000436088">
    <property type="component" value="Unassembled WGS sequence"/>
</dbReference>
<reference evidence="1" key="1">
    <citation type="submission" date="2019-09" db="EMBL/GenBank/DDBJ databases">
        <title>Draft genome information of white flower Hibiscus syriacus.</title>
        <authorList>
            <person name="Kim Y.-M."/>
        </authorList>
    </citation>
    <scope>NUCLEOTIDE SEQUENCE [LARGE SCALE GENOMIC DNA]</scope>
    <source>
        <strain evidence="1">YM2019G1</strain>
    </source>
</reference>